<dbReference type="PANTHER" id="PTHR46832:SF1">
    <property type="entry name" value="5'-METHYLTHIOADENOSINE_S-ADENOSYLHOMOCYSTEINE NUCLEOSIDASE"/>
    <property type="match status" value="1"/>
</dbReference>
<keyword evidence="4" id="KW-1185">Reference proteome</keyword>
<dbReference type="AlphaFoldDB" id="A0A8J3YNS4"/>
<dbReference type="GO" id="GO:0019284">
    <property type="term" value="P:L-methionine salvage from S-adenosylmethionine"/>
    <property type="evidence" value="ECO:0007669"/>
    <property type="project" value="TreeGrafter"/>
</dbReference>
<dbReference type="GO" id="GO:0005829">
    <property type="term" value="C:cytosol"/>
    <property type="evidence" value="ECO:0007669"/>
    <property type="project" value="TreeGrafter"/>
</dbReference>
<feature type="domain" description="Nucleoside phosphorylase" evidence="1">
    <location>
        <begin position="56"/>
        <end position="254"/>
    </location>
</feature>
<dbReference type="InterPro" id="IPR000845">
    <property type="entry name" value="Nucleoside_phosphorylase_d"/>
</dbReference>
<dbReference type="PANTHER" id="PTHR46832">
    <property type="entry name" value="5'-METHYLTHIOADENOSINE/S-ADENOSYLHOMOCYSTEINE NUCLEOSIDASE"/>
    <property type="match status" value="1"/>
</dbReference>
<dbReference type="Pfam" id="PF19956">
    <property type="entry name" value="EAD2"/>
    <property type="match status" value="1"/>
</dbReference>
<dbReference type="InterPro" id="IPR035994">
    <property type="entry name" value="Nucleoside_phosphorylase_sf"/>
</dbReference>
<proteinExistence type="predicted"/>
<feature type="domain" description="Effector-associated" evidence="2">
    <location>
        <begin position="297"/>
        <end position="369"/>
    </location>
</feature>
<dbReference type="SUPFAM" id="SSF53167">
    <property type="entry name" value="Purine and uridine phosphorylases"/>
    <property type="match status" value="1"/>
</dbReference>
<protein>
    <recommendedName>
        <fullName evidence="5">Nucleoside phosphorylase domain-containing protein</fullName>
    </recommendedName>
</protein>
<organism evidence="3 4">
    <name type="scientific">Virgisporangium aliadipatigenens</name>
    <dbReference type="NCBI Taxonomy" id="741659"/>
    <lineage>
        <taxon>Bacteria</taxon>
        <taxon>Bacillati</taxon>
        <taxon>Actinomycetota</taxon>
        <taxon>Actinomycetes</taxon>
        <taxon>Micromonosporales</taxon>
        <taxon>Micromonosporaceae</taxon>
        <taxon>Virgisporangium</taxon>
    </lineage>
</organism>
<evidence type="ECO:0000259" key="1">
    <source>
        <dbReference type="Pfam" id="PF01048"/>
    </source>
</evidence>
<dbReference type="Gene3D" id="3.40.50.1580">
    <property type="entry name" value="Nucleoside phosphorylase domain"/>
    <property type="match status" value="1"/>
</dbReference>
<gene>
    <name evidence="3" type="ORF">Val02_58650</name>
</gene>
<evidence type="ECO:0000313" key="4">
    <source>
        <dbReference type="Proteomes" id="UP000619260"/>
    </source>
</evidence>
<dbReference type="InterPro" id="IPR045431">
    <property type="entry name" value="EAD2"/>
</dbReference>
<name>A0A8J3YNS4_9ACTN</name>
<sequence>MLPTEITVGLVAALPRESAAQRMTISDLEPVRIPGDPNKYWCGSMPSAVADRPHRVVSALLAQDGTRNAAAICTDLMRSFPNVRCLLMCGIAGGFPAPHDPERHIGLGDVVTSAGGVVDYDHVRTVNGRDRIRRSTEGLSKTLLRADRELETRALAGDESWTGALREWEARASGEFRRPNARPGVPRVHRAAIGSADRLLRDATKRDRLARQHGIRAVEMEGSGIAVGADLHGAHWYMVRGIADHCDGNKDDTWHGYASLAAAAYTSALLAEVVPFGTQGASPSPNGGSVGGLGAVVEALLSLAVMEDDHQRRAVVAELPRPIRTSVPAHQVARLHVIAIVRTCERFDNGREALIDALRVTVGDIPELDLVISVIRSHWSGP</sequence>
<evidence type="ECO:0000259" key="2">
    <source>
        <dbReference type="Pfam" id="PF19956"/>
    </source>
</evidence>
<dbReference type="GO" id="GO:0009116">
    <property type="term" value="P:nucleoside metabolic process"/>
    <property type="evidence" value="ECO:0007669"/>
    <property type="project" value="InterPro"/>
</dbReference>
<dbReference type="Pfam" id="PF01048">
    <property type="entry name" value="PNP_UDP_1"/>
    <property type="match status" value="1"/>
</dbReference>
<dbReference type="GO" id="GO:0008930">
    <property type="term" value="F:methylthioadenosine nucleosidase activity"/>
    <property type="evidence" value="ECO:0007669"/>
    <property type="project" value="TreeGrafter"/>
</dbReference>
<dbReference type="GO" id="GO:0008782">
    <property type="term" value="F:adenosylhomocysteine nucleosidase activity"/>
    <property type="evidence" value="ECO:0007669"/>
    <property type="project" value="TreeGrafter"/>
</dbReference>
<dbReference type="EMBL" id="BOPF01000023">
    <property type="protein sequence ID" value="GIJ48979.1"/>
    <property type="molecule type" value="Genomic_DNA"/>
</dbReference>
<dbReference type="Proteomes" id="UP000619260">
    <property type="component" value="Unassembled WGS sequence"/>
</dbReference>
<reference evidence="3" key="1">
    <citation type="submission" date="2021-01" db="EMBL/GenBank/DDBJ databases">
        <title>Whole genome shotgun sequence of Virgisporangium aliadipatigenens NBRC 105644.</title>
        <authorList>
            <person name="Komaki H."/>
            <person name="Tamura T."/>
        </authorList>
    </citation>
    <scope>NUCLEOTIDE SEQUENCE</scope>
    <source>
        <strain evidence="3">NBRC 105644</strain>
    </source>
</reference>
<evidence type="ECO:0000313" key="3">
    <source>
        <dbReference type="EMBL" id="GIJ48979.1"/>
    </source>
</evidence>
<comment type="caution">
    <text evidence="3">The sequence shown here is derived from an EMBL/GenBank/DDBJ whole genome shotgun (WGS) entry which is preliminary data.</text>
</comment>
<accession>A0A8J3YNS4</accession>
<evidence type="ECO:0008006" key="5">
    <source>
        <dbReference type="Google" id="ProtNLM"/>
    </source>
</evidence>